<dbReference type="SUPFAM" id="SSF52172">
    <property type="entry name" value="CheY-like"/>
    <property type="match status" value="1"/>
</dbReference>
<comment type="caution">
    <text evidence="9">The sequence shown here is derived from an EMBL/GenBank/DDBJ whole genome shotgun (WGS) entry which is preliminary data.</text>
</comment>
<keyword evidence="3" id="KW-0238">DNA-binding</keyword>
<gene>
    <name evidence="9" type="ORF">EV209_1711</name>
</gene>
<feature type="modified residue" description="4-aspartylphosphate" evidence="6">
    <location>
        <position position="70"/>
    </location>
</feature>
<sequence length="270" mass="30775">MARILRHCILSGVFAMYKVVLIDDEEIIVQGMQKVIPWEKYGCHVAGTACNGEEGMTVIRWEKPDIVFTDISMPGLNGLQMIAGIKSEFPDLQISILTGYRNFEYAQEAIRLGVVRYLLKPSRMDELEEALHTMLERLKALCPEETQEQEEDREGLGDNAAGSFVVKNALTYIEQHYKEKITLSDVADQVYVSQWHLSKLLNGHLGKSYSEILNTIRIREAKKLLKDPSMRISGITEEVGFVDTAHFSRVFKKITGMSANEYRNSLRREQ</sequence>
<dbReference type="Gene3D" id="3.40.50.2300">
    <property type="match status" value="1"/>
</dbReference>
<evidence type="ECO:0000256" key="5">
    <source>
        <dbReference type="ARBA" id="ARBA00024867"/>
    </source>
</evidence>
<dbReference type="PANTHER" id="PTHR43280">
    <property type="entry name" value="ARAC-FAMILY TRANSCRIPTIONAL REGULATOR"/>
    <property type="match status" value="1"/>
</dbReference>
<dbReference type="PANTHER" id="PTHR43280:SF28">
    <property type="entry name" value="HTH-TYPE TRANSCRIPTIONAL ACTIVATOR RHAS"/>
    <property type="match status" value="1"/>
</dbReference>
<dbReference type="PROSITE" id="PS50110">
    <property type="entry name" value="RESPONSE_REGULATORY"/>
    <property type="match status" value="1"/>
</dbReference>
<evidence type="ECO:0000256" key="6">
    <source>
        <dbReference type="PROSITE-ProRule" id="PRU00169"/>
    </source>
</evidence>
<dbReference type="PROSITE" id="PS00041">
    <property type="entry name" value="HTH_ARAC_FAMILY_1"/>
    <property type="match status" value="1"/>
</dbReference>
<reference evidence="9 10" key="1">
    <citation type="submission" date="2019-02" db="EMBL/GenBank/DDBJ databases">
        <title>Genomic Encyclopedia of Type Strains, Phase IV (KMG-IV): sequencing the most valuable type-strain genomes for metagenomic binning, comparative biology and taxonomic classification.</title>
        <authorList>
            <person name="Goeker M."/>
        </authorList>
    </citation>
    <scope>NUCLEOTIDE SEQUENCE [LARGE SCALE GENOMIC DNA]</scope>
    <source>
        <strain evidence="9 10">DSM 29486</strain>
    </source>
</reference>
<dbReference type="Proteomes" id="UP000292927">
    <property type="component" value="Unassembled WGS sequence"/>
</dbReference>
<dbReference type="SMART" id="SM00342">
    <property type="entry name" value="HTH_ARAC"/>
    <property type="match status" value="1"/>
</dbReference>
<dbReference type="AlphaFoldDB" id="A0A4Q7PIF9"/>
<evidence type="ECO:0000259" key="8">
    <source>
        <dbReference type="PROSITE" id="PS50110"/>
    </source>
</evidence>
<dbReference type="GO" id="GO:0000160">
    <property type="term" value="P:phosphorelay signal transduction system"/>
    <property type="evidence" value="ECO:0007669"/>
    <property type="project" value="InterPro"/>
</dbReference>
<dbReference type="InterPro" id="IPR018062">
    <property type="entry name" value="HTH_AraC-typ_CS"/>
</dbReference>
<feature type="domain" description="HTH araC/xylS-type" evidence="7">
    <location>
        <begin position="167"/>
        <end position="265"/>
    </location>
</feature>
<proteinExistence type="predicted"/>
<accession>A0A4Q7PIF9</accession>
<dbReference type="InterPro" id="IPR009057">
    <property type="entry name" value="Homeodomain-like_sf"/>
</dbReference>
<evidence type="ECO:0000256" key="4">
    <source>
        <dbReference type="ARBA" id="ARBA00023163"/>
    </source>
</evidence>
<dbReference type="Gene3D" id="1.10.10.60">
    <property type="entry name" value="Homeodomain-like"/>
    <property type="match status" value="2"/>
</dbReference>
<keyword evidence="2" id="KW-0805">Transcription regulation</keyword>
<evidence type="ECO:0000256" key="1">
    <source>
        <dbReference type="ARBA" id="ARBA00018672"/>
    </source>
</evidence>
<dbReference type="PROSITE" id="PS01124">
    <property type="entry name" value="HTH_ARAC_FAMILY_2"/>
    <property type="match status" value="1"/>
</dbReference>
<dbReference type="SUPFAM" id="SSF46689">
    <property type="entry name" value="Homeodomain-like"/>
    <property type="match status" value="2"/>
</dbReference>
<keyword evidence="4" id="KW-0804">Transcription</keyword>
<evidence type="ECO:0000313" key="10">
    <source>
        <dbReference type="Proteomes" id="UP000292927"/>
    </source>
</evidence>
<evidence type="ECO:0000256" key="3">
    <source>
        <dbReference type="ARBA" id="ARBA00023125"/>
    </source>
</evidence>
<dbReference type="EMBL" id="SGXF01000003">
    <property type="protein sequence ID" value="RZT00404.1"/>
    <property type="molecule type" value="Genomic_DNA"/>
</dbReference>
<dbReference type="GO" id="GO:0003700">
    <property type="term" value="F:DNA-binding transcription factor activity"/>
    <property type="evidence" value="ECO:0007669"/>
    <property type="project" value="InterPro"/>
</dbReference>
<dbReference type="InterPro" id="IPR018060">
    <property type="entry name" value="HTH_AraC"/>
</dbReference>
<dbReference type="InterPro" id="IPR001789">
    <property type="entry name" value="Sig_transdc_resp-reg_receiver"/>
</dbReference>
<evidence type="ECO:0000313" key="9">
    <source>
        <dbReference type="EMBL" id="RZT00404.1"/>
    </source>
</evidence>
<evidence type="ECO:0000259" key="7">
    <source>
        <dbReference type="PROSITE" id="PS01124"/>
    </source>
</evidence>
<dbReference type="SMART" id="SM00448">
    <property type="entry name" value="REC"/>
    <property type="match status" value="1"/>
</dbReference>
<evidence type="ECO:0000256" key="2">
    <source>
        <dbReference type="ARBA" id="ARBA00023015"/>
    </source>
</evidence>
<dbReference type="CDD" id="cd17536">
    <property type="entry name" value="REC_YesN-like"/>
    <property type="match status" value="1"/>
</dbReference>
<keyword evidence="10" id="KW-1185">Reference proteome</keyword>
<dbReference type="Pfam" id="PF00072">
    <property type="entry name" value="Response_reg"/>
    <property type="match status" value="1"/>
</dbReference>
<dbReference type="InterPro" id="IPR011006">
    <property type="entry name" value="CheY-like_superfamily"/>
</dbReference>
<feature type="domain" description="Response regulatory" evidence="8">
    <location>
        <begin position="18"/>
        <end position="135"/>
    </location>
</feature>
<dbReference type="Pfam" id="PF12833">
    <property type="entry name" value="HTH_18"/>
    <property type="match status" value="1"/>
</dbReference>
<dbReference type="GO" id="GO:0043565">
    <property type="term" value="F:sequence-specific DNA binding"/>
    <property type="evidence" value="ECO:0007669"/>
    <property type="project" value="InterPro"/>
</dbReference>
<organism evidence="9 10">
    <name type="scientific">Cuneatibacter caecimuris</name>
    <dbReference type="NCBI Taxonomy" id="1796618"/>
    <lineage>
        <taxon>Bacteria</taxon>
        <taxon>Bacillati</taxon>
        <taxon>Bacillota</taxon>
        <taxon>Clostridia</taxon>
        <taxon>Lachnospirales</taxon>
        <taxon>Lachnospiraceae</taxon>
        <taxon>Cuneatibacter</taxon>
    </lineage>
</organism>
<name>A0A4Q7PIF9_9FIRM</name>
<comment type="function">
    <text evidence="5">May play the central regulatory role in sporulation. It may be an element of the effector pathway responsible for the activation of sporulation genes in response to nutritional stress. Spo0A may act in concert with spo0H (a sigma factor) to control the expression of some genes that are critical to the sporulation process.</text>
</comment>
<protein>
    <recommendedName>
        <fullName evidence="1">Stage 0 sporulation protein A homolog</fullName>
    </recommendedName>
</protein>
<keyword evidence="6" id="KW-0597">Phosphoprotein</keyword>